<dbReference type="Gene3D" id="3.40.50.300">
    <property type="entry name" value="P-loop containing nucleotide triphosphate hydrolases"/>
    <property type="match status" value="1"/>
</dbReference>
<sequence length="667" mass="74510">MVLATDIAELSKKRTESHLRKIKAAVSSKPIVMRAECAHCPNLTVIDTPGFVIQALRGEPESLPDEILSMVKALAAAPHRLVLFLQQSSVEWGSSIWLETLEEIDPTFSRTIVVISKFDNRLKVEFEKRSEVDTFLSASGYLEDNIRPFFIALPTGRRTFSNEEFRRQIREAEDRGFDEEKYGSCIGFSHLKVYLESELHNRYRATAPATLELLDQRCREVSMDLARLNRKLEAMSDVSQLRRSAVLHVASICNHMLALLNRTDDPALGEWGKTTEEERLDSGIGGWPGINIPVKPTTSTLKLYGAAAFQRVVCEFCHAAYLMECTKVSKHEVGNVLFALDGRGGNNGLTEAAAQIAREAAQAWLAPLCDTACDRIEFVLQSLFDVALARNRSRGSQDRQNVEDMDGYDGFHAAVRRSYYRFVKGLSLQCKQKLQVHLASVTSCYSHICYGKEFSIGVETVTDSMFRLCGFISFDLSDSGSVLEEDQDNMPPKDQQHMTPPAEGNELDEVLRENQAITPVGSSLDFLSDVHGDKRKNNVIPDDHGPREKHARINRNTGVKSGASYSTICTKSAECFAKMRNALIETYAPSAFISGFLEPFISGFSEPWLFEAFILDLIPLTDGKFMDMFAAPGAVDALQNERHSLLERRAMLLSCLKSFEDISDALQ</sequence>
<dbReference type="GO" id="GO:0003924">
    <property type="term" value="F:GTPase activity"/>
    <property type="evidence" value="ECO:0007669"/>
    <property type="project" value="TreeGrafter"/>
</dbReference>
<dbReference type="AlphaFoldDB" id="A0AAQ3TZT9"/>
<protein>
    <recommendedName>
        <fullName evidence="2">Dynamin-type G domain-containing protein</fullName>
    </recommendedName>
</protein>
<dbReference type="PANTHER" id="PTHR11566">
    <property type="entry name" value="DYNAMIN"/>
    <property type="match status" value="1"/>
</dbReference>
<evidence type="ECO:0000259" key="2">
    <source>
        <dbReference type="PROSITE" id="PS51718"/>
    </source>
</evidence>
<accession>A0AAQ3TZT9</accession>
<dbReference type="InterPro" id="IPR027417">
    <property type="entry name" value="P-loop_NTPase"/>
</dbReference>
<dbReference type="PROSITE" id="PS51718">
    <property type="entry name" value="G_DYNAMIN_2"/>
    <property type="match status" value="1"/>
</dbReference>
<dbReference type="GO" id="GO:0005525">
    <property type="term" value="F:GTP binding"/>
    <property type="evidence" value="ECO:0007669"/>
    <property type="project" value="InterPro"/>
</dbReference>
<dbReference type="InterPro" id="IPR030381">
    <property type="entry name" value="G_DYNAMIN_dom"/>
</dbReference>
<dbReference type="GO" id="GO:0005874">
    <property type="term" value="C:microtubule"/>
    <property type="evidence" value="ECO:0007669"/>
    <property type="project" value="TreeGrafter"/>
</dbReference>
<name>A0AAQ3TZT9_PASNO</name>
<dbReference type="SUPFAM" id="SSF52540">
    <property type="entry name" value="P-loop containing nucleoside triphosphate hydrolases"/>
    <property type="match status" value="1"/>
</dbReference>
<organism evidence="3 4">
    <name type="scientific">Paspalum notatum var. saurae</name>
    <dbReference type="NCBI Taxonomy" id="547442"/>
    <lineage>
        <taxon>Eukaryota</taxon>
        <taxon>Viridiplantae</taxon>
        <taxon>Streptophyta</taxon>
        <taxon>Embryophyta</taxon>
        <taxon>Tracheophyta</taxon>
        <taxon>Spermatophyta</taxon>
        <taxon>Magnoliopsida</taxon>
        <taxon>Liliopsida</taxon>
        <taxon>Poales</taxon>
        <taxon>Poaceae</taxon>
        <taxon>PACMAD clade</taxon>
        <taxon>Panicoideae</taxon>
        <taxon>Andropogonodae</taxon>
        <taxon>Paspaleae</taxon>
        <taxon>Paspalinae</taxon>
        <taxon>Paspalum</taxon>
    </lineage>
</organism>
<gene>
    <name evidence="3" type="ORF">U9M48_030277</name>
</gene>
<dbReference type="Proteomes" id="UP001341281">
    <property type="component" value="Chromosome 07"/>
</dbReference>
<feature type="domain" description="Dynamin-type G" evidence="2">
    <location>
        <begin position="1"/>
        <end position="208"/>
    </location>
</feature>
<dbReference type="InterPro" id="IPR022812">
    <property type="entry name" value="Dynamin"/>
</dbReference>
<evidence type="ECO:0000313" key="4">
    <source>
        <dbReference type="Proteomes" id="UP001341281"/>
    </source>
</evidence>
<dbReference type="GO" id="GO:0005737">
    <property type="term" value="C:cytoplasm"/>
    <property type="evidence" value="ECO:0007669"/>
    <property type="project" value="UniProtKB-ARBA"/>
</dbReference>
<evidence type="ECO:0000313" key="3">
    <source>
        <dbReference type="EMBL" id="WVZ83099.1"/>
    </source>
</evidence>
<dbReference type="GO" id="GO:0016020">
    <property type="term" value="C:membrane"/>
    <property type="evidence" value="ECO:0007669"/>
    <property type="project" value="TreeGrafter"/>
</dbReference>
<proteinExistence type="predicted"/>
<feature type="region of interest" description="Disordered" evidence="1">
    <location>
        <begin position="482"/>
        <end position="501"/>
    </location>
</feature>
<reference evidence="3 4" key="1">
    <citation type="submission" date="2024-02" db="EMBL/GenBank/DDBJ databases">
        <title>High-quality chromosome-scale genome assembly of Pensacola bahiagrass (Paspalum notatum Flugge var. saurae).</title>
        <authorList>
            <person name="Vega J.M."/>
            <person name="Podio M."/>
            <person name="Orjuela J."/>
            <person name="Siena L.A."/>
            <person name="Pessino S.C."/>
            <person name="Combes M.C."/>
            <person name="Mariac C."/>
            <person name="Albertini E."/>
            <person name="Pupilli F."/>
            <person name="Ortiz J.P.A."/>
            <person name="Leblanc O."/>
        </authorList>
    </citation>
    <scope>NUCLEOTIDE SEQUENCE [LARGE SCALE GENOMIC DNA]</scope>
    <source>
        <strain evidence="3">R1</strain>
        <tissue evidence="3">Leaf</tissue>
    </source>
</reference>
<dbReference type="EMBL" id="CP144751">
    <property type="protein sequence ID" value="WVZ83099.1"/>
    <property type="molecule type" value="Genomic_DNA"/>
</dbReference>
<dbReference type="PANTHER" id="PTHR11566:SF169">
    <property type="entry name" value="DYNAMIN-LIKE PROTEIN C"/>
    <property type="match status" value="1"/>
</dbReference>
<dbReference type="InterPro" id="IPR045063">
    <property type="entry name" value="Dynamin_N"/>
</dbReference>
<evidence type="ECO:0000256" key="1">
    <source>
        <dbReference type="SAM" id="MobiDB-lite"/>
    </source>
</evidence>
<dbReference type="Pfam" id="PF00350">
    <property type="entry name" value="Dynamin_N"/>
    <property type="match status" value="1"/>
</dbReference>
<keyword evidence="4" id="KW-1185">Reference proteome</keyword>
<dbReference type="GO" id="GO:0008017">
    <property type="term" value="F:microtubule binding"/>
    <property type="evidence" value="ECO:0007669"/>
    <property type="project" value="TreeGrafter"/>
</dbReference>